<evidence type="ECO:0000256" key="1">
    <source>
        <dbReference type="ARBA" id="ARBA00004123"/>
    </source>
</evidence>
<keyword evidence="14" id="KW-1185">Reference proteome</keyword>
<evidence type="ECO:0000256" key="4">
    <source>
        <dbReference type="ARBA" id="ARBA00022737"/>
    </source>
</evidence>
<dbReference type="PANTHER" id="PTHR24393:SF15">
    <property type="entry name" value="IP01243P-RELATED"/>
    <property type="match status" value="1"/>
</dbReference>
<comment type="subcellular location">
    <subcellularLocation>
        <location evidence="1">Nucleus</location>
    </subcellularLocation>
</comment>
<dbReference type="GO" id="GO:0040029">
    <property type="term" value="P:epigenetic regulation of gene expression"/>
    <property type="evidence" value="ECO:0007669"/>
    <property type="project" value="UniProtKB-ARBA"/>
</dbReference>
<evidence type="ECO:0000256" key="8">
    <source>
        <dbReference type="ARBA" id="ARBA00023125"/>
    </source>
</evidence>
<feature type="domain" description="C2H2-type" evidence="12">
    <location>
        <begin position="444"/>
        <end position="471"/>
    </location>
</feature>
<reference evidence="13" key="1">
    <citation type="submission" date="2020-05" db="UniProtKB">
        <authorList>
            <consortium name="EnsemblMetazoa"/>
        </authorList>
    </citation>
    <scope>IDENTIFICATION</scope>
    <source>
        <strain evidence="13">TTRI</strain>
    </source>
</reference>
<dbReference type="GO" id="GO:0008270">
    <property type="term" value="F:zinc ion binding"/>
    <property type="evidence" value="ECO:0007669"/>
    <property type="project" value="UniProtKB-KW"/>
</dbReference>
<dbReference type="Pfam" id="PF13912">
    <property type="entry name" value="zf-C2H2_6"/>
    <property type="match status" value="2"/>
</dbReference>
<dbReference type="Proteomes" id="UP000078200">
    <property type="component" value="Unassembled WGS sequence"/>
</dbReference>
<dbReference type="InterPro" id="IPR036236">
    <property type="entry name" value="Znf_C2H2_sf"/>
</dbReference>
<name>A0A1A9UHC8_GLOAU</name>
<organism evidence="13 14">
    <name type="scientific">Glossina austeni</name>
    <name type="common">Savannah tsetse fly</name>
    <dbReference type="NCBI Taxonomy" id="7395"/>
    <lineage>
        <taxon>Eukaryota</taxon>
        <taxon>Metazoa</taxon>
        <taxon>Ecdysozoa</taxon>
        <taxon>Arthropoda</taxon>
        <taxon>Hexapoda</taxon>
        <taxon>Insecta</taxon>
        <taxon>Pterygota</taxon>
        <taxon>Neoptera</taxon>
        <taxon>Endopterygota</taxon>
        <taxon>Diptera</taxon>
        <taxon>Brachycera</taxon>
        <taxon>Muscomorpha</taxon>
        <taxon>Hippoboscoidea</taxon>
        <taxon>Glossinidae</taxon>
        <taxon>Glossina</taxon>
    </lineage>
</organism>
<dbReference type="FunFam" id="3.30.160.60:FF:000690">
    <property type="entry name" value="Zinc finger protein 354C"/>
    <property type="match status" value="1"/>
</dbReference>
<keyword evidence="3" id="KW-0479">Metal-binding</keyword>
<dbReference type="PROSITE" id="PS50157">
    <property type="entry name" value="ZINC_FINGER_C2H2_2"/>
    <property type="match status" value="9"/>
</dbReference>
<evidence type="ECO:0000256" key="2">
    <source>
        <dbReference type="ARBA" id="ARBA00006991"/>
    </source>
</evidence>
<dbReference type="GO" id="GO:0000785">
    <property type="term" value="C:chromatin"/>
    <property type="evidence" value="ECO:0007669"/>
    <property type="project" value="UniProtKB-ARBA"/>
</dbReference>
<dbReference type="GO" id="GO:0005634">
    <property type="term" value="C:nucleus"/>
    <property type="evidence" value="ECO:0007669"/>
    <property type="project" value="UniProtKB-ARBA"/>
</dbReference>
<evidence type="ECO:0000256" key="6">
    <source>
        <dbReference type="ARBA" id="ARBA00022833"/>
    </source>
</evidence>
<feature type="domain" description="C2H2-type" evidence="12">
    <location>
        <begin position="249"/>
        <end position="276"/>
    </location>
</feature>
<feature type="domain" description="C2H2-type" evidence="12">
    <location>
        <begin position="472"/>
        <end position="499"/>
    </location>
</feature>
<dbReference type="GO" id="GO:0001228">
    <property type="term" value="F:DNA-binding transcription activator activity, RNA polymerase II-specific"/>
    <property type="evidence" value="ECO:0007669"/>
    <property type="project" value="TreeGrafter"/>
</dbReference>
<evidence type="ECO:0000256" key="11">
    <source>
        <dbReference type="PROSITE-ProRule" id="PRU00042"/>
    </source>
</evidence>
<dbReference type="PROSITE" id="PS00028">
    <property type="entry name" value="ZINC_FINGER_C2H2_1"/>
    <property type="match status" value="9"/>
</dbReference>
<dbReference type="VEuPathDB" id="VectorBase:GAUT004907"/>
<dbReference type="SMART" id="SM00355">
    <property type="entry name" value="ZnF_C2H2"/>
    <property type="match status" value="11"/>
</dbReference>
<dbReference type="AlphaFoldDB" id="A0A1A9UHC8"/>
<keyword evidence="10" id="KW-0539">Nucleus</keyword>
<evidence type="ECO:0000313" key="14">
    <source>
        <dbReference type="Proteomes" id="UP000078200"/>
    </source>
</evidence>
<dbReference type="Pfam" id="PF00096">
    <property type="entry name" value="zf-C2H2"/>
    <property type="match status" value="4"/>
</dbReference>
<dbReference type="STRING" id="7395.A0A1A9UHC8"/>
<dbReference type="GO" id="GO:0003682">
    <property type="term" value="F:chromatin binding"/>
    <property type="evidence" value="ECO:0007669"/>
    <property type="project" value="UniProtKB-ARBA"/>
</dbReference>
<evidence type="ECO:0000256" key="3">
    <source>
        <dbReference type="ARBA" id="ARBA00022723"/>
    </source>
</evidence>
<keyword evidence="8" id="KW-0238">DNA-binding</keyword>
<feature type="domain" description="C2H2-type" evidence="12">
    <location>
        <begin position="526"/>
        <end position="553"/>
    </location>
</feature>
<sequence length="656" mass="75780">MTEFIDKTIDTQIIEVDGNEHEFISEDEATNTNQKDSLSCLVELVGLDTESLTTENELTDDLTKHNLILSECLDEDEQMTQIYHCYQCKTEFASVHEFVEAHPGIAEDEQNSENVKESDHKFPEDMMDDLIIIRDQDTNRIDYQNEEIHEDRESESNEYTEKDDMDEMALNAERYFCYDCQEVFLNLATAEQHECSFGMQNSSLSVNKEPDEKDFTCAYCHQSYESYDELLNHVLKCELKKADVMSDNFGCDICEKVFTTLRSLNVHKRTHKHTNSLVKPNNGFAATVPSNVICEICSTQFSSPKNLKLHMKIHNKRTAKTIQDALPAGAQSEYGELNLFYCEICNKSFDQNLLEIHKNMHQNIVEYNCGKCNRHFDTLANYDMHMQMHAENSVGRKTLTKVFQETKQAETGRSKYPCQYCGREFPRPYEKVKHERIHTGEKPYGCEVCGKTFRVSYSLTLHLRTHTDIRPYVCTVCNKRFKSQSVYVHHLNTHETERPYKCDICPKAFRTSVQLCGHKNSHRKPFTCIECNRPFATLYAVKIHMKTHSNGSEMLNKSSKNRCDICGATYARAFALRCHLRDQHSTDFKILQNFQLSNEIETSPQNHDNLIEDLIEENIMTDGLDGAPRSPEFSEVQIATKAITSLNDVEMNKSLY</sequence>
<comment type="similarity">
    <text evidence="2">Belongs to the krueppel C2H2-type zinc-finger protein family.</text>
</comment>
<dbReference type="EnsemblMetazoa" id="GAUT004907-RA">
    <property type="protein sequence ID" value="GAUT004907-PA"/>
    <property type="gene ID" value="GAUT004907"/>
</dbReference>
<dbReference type="Gene3D" id="3.30.160.60">
    <property type="entry name" value="Classic Zinc Finger"/>
    <property type="match status" value="8"/>
</dbReference>
<protein>
    <recommendedName>
        <fullName evidence="12">C2H2-type domain-containing protein</fullName>
    </recommendedName>
</protein>
<keyword evidence="9" id="KW-0804">Transcription</keyword>
<dbReference type="SUPFAM" id="SSF57667">
    <property type="entry name" value="beta-beta-alpha zinc fingers"/>
    <property type="match status" value="5"/>
</dbReference>
<feature type="domain" description="C2H2-type" evidence="12">
    <location>
        <begin position="367"/>
        <end position="394"/>
    </location>
</feature>
<dbReference type="FunFam" id="3.30.160.60:FF:000446">
    <property type="entry name" value="Zinc finger protein"/>
    <property type="match status" value="2"/>
</dbReference>
<keyword evidence="5 11" id="KW-0863">Zinc-finger</keyword>
<keyword evidence="4" id="KW-0677">Repeat</keyword>
<keyword evidence="7" id="KW-0805">Transcription regulation</keyword>
<proteinExistence type="inferred from homology"/>
<accession>A0A1A9UHC8</accession>
<evidence type="ECO:0000259" key="12">
    <source>
        <dbReference type="PROSITE" id="PS50157"/>
    </source>
</evidence>
<dbReference type="GO" id="GO:0000978">
    <property type="term" value="F:RNA polymerase II cis-regulatory region sequence-specific DNA binding"/>
    <property type="evidence" value="ECO:0007669"/>
    <property type="project" value="TreeGrafter"/>
</dbReference>
<evidence type="ECO:0000256" key="5">
    <source>
        <dbReference type="ARBA" id="ARBA00022771"/>
    </source>
</evidence>
<evidence type="ECO:0000256" key="7">
    <source>
        <dbReference type="ARBA" id="ARBA00023015"/>
    </source>
</evidence>
<evidence type="ECO:0000313" key="13">
    <source>
        <dbReference type="EnsemblMetazoa" id="GAUT004907-PA"/>
    </source>
</evidence>
<feature type="domain" description="C2H2-type" evidence="12">
    <location>
        <begin position="416"/>
        <end position="443"/>
    </location>
</feature>
<dbReference type="PANTHER" id="PTHR24393">
    <property type="entry name" value="ZINC FINGER PROTEIN"/>
    <property type="match status" value="1"/>
</dbReference>
<feature type="domain" description="C2H2-type" evidence="12">
    <location>
        <begin position="561"/>
        <end position="589"/>
    </location>
</feature>
<feature type="domain" description="C2H2-type" evidence="12">
    <location>
        <begin position="292"/>
        <end position="319"/>
    </location>
</feature>
<keyword evidence="6" id="KW-0862">Zinc</keyword>
<dbReference type="InterPro" id="IPR013087">
    <property type="entry name" value="Znf_C2H2_type"/>
</dbReference>
<evidence type="ECO:0000256" key="9">
    <source>
        <dbReference type="ARBA" id="ARBA00023163"/>
    </source>
</evidence>
<feature type="domain" description="C2H2-type" evidence="12">
    <location>
        <begin position="500"/>
        <end position="522"/>
    </location>
</feature>
<evidence type="ECO:0000256" key="10">
    <source>
        <dbReference type="ARBA" id="ARBA00023242"/>
    </source>
</evidence>